<dbReference type="SUPFAM" id="SSF52743">
    <property type="entry name" value="Subtilisin-like"/>
    <property type="match status" value="1"/>
</dbReference>
<dbReference type="Gene3D" id="3.40.50.200">
    <property type="entry name" value="Peptidase S8/S53 domain"/>
    <property type="match status" value="1"/>
</dbReference>
<feature type="domain" description="Peptidase S8/S53" evidence="6">
    <location>
        <begin position="149"/>
        <end position="356"/>
    </location>
</feature>
<dbReference type="InterPro" id="IPR050131">
    <property type="entry name" value="Peptidase_S8_subtilisin-like"/>
</dbReference>
<dbReference type="InterPro" id="IPR036852">
    <property type="entry name" value="Peptidase_S8/S53_dom_sf"/>
</dbReference>
<name>A0A0M3AL45_9SPHN</name>
<gene>
    <name evidence="7" type="ORF">YP76_19605</name>
</gene>
<dbReference type="Proteomes" id="UP000033874">
    <property type="component" value="Unassembled WGS sequence"/>
</dbReference>
<organism evidence="7 8">
    <name type="scientific">Sphingobium chungbukense</name>
    <dbReference type="NCBI Taxonomy" id="56193"/>
    <lineage>
        <taxon>Bacteria</taxon>
        <taxon>Pseudomonadati</taxon>
        <taxon>Pseudomonadota</taxon>
        <taxon>Alphaproteobacteria</taxon>
        <taxon>Sphingomonadales</taxon>
        <taxon>Sphingomonadaceae</taxon>
        <taxon>Sphingobium</taxon>
    </lineage>
</organism>
<dbReference type="PROSITE" id="PS00136">
    <property type="entry name" value="SUBTILASE_ASP"/>
    <property type="match status" value="1"/>
</dbReference>
<evidence type="ECO:0000256" key="1">
    <source>
        <dbReference type="ARBA" id="ARBA00011073"/>
    </source>
</evidence>
<evidence type="ECO:0000256" key="2">
    <source>
        <dbReference type="ARBA" id="ARBA00022670"/>
    </source>
</evidence>
<dbReference type="InterPro" id="IPR015500">
    <property type="entry name" value="Peptidase_S8_subtilisin-rel"/>
</dbReference>
<dbReference type="EMBL" id="LBIC01000009">
    <property type="protein sequence ID" value="KKW90832.1"/>
    <property type="molecule type" value="Genomic_DNA"/>
</dbReference>
<keyword evidence="4 5" id="KW-0720">Serine protease</keyword>
<dbReference type="PRINTS" id="PR00723">
    <property type="entry name" value="SUBTILISIN"/>
</dbReference>
<protein>
    <recommendedName>
        <fullName evidence="6">Peptidase S8/S53 domain-containing protein</fullName>
    </recommendedName>
</protein>
<dbReference type="STRING" id="56193.YP76_19605"/>
<dbReference type="Pfam" id="PF00082">
    <property type="entry name" value="Peptidase_S8"/>
    <property type="match status" value="1"/>
</dbReference>
<keyword evidence="2 5" id="KW-0645">Protease</keyword>
<feature type="active site" description="Charge relay system" evidence="5">
    <location>
        <position position="158"/>
    </location>
</feature>
<reference evidence="7 8" key="1">
    <citation type="submission" date="2015-04" db="EMBL/GenBank/DDBJ databases">
        <title>Genome sequence of aromatic hydrocarbons-degrading Sphingobium chungbukense DJ77.</title>
        <authorList>
            <person name="Kim Y.-C."/>
            <person name="Chae J.-C."/>
        </authorList>
    </citation>
    <scope>NUCLEOTIDE SEQUENCE [LARGE SCALE GENOMIC DNA]</scope>
    <source>
        <strain evidence="7 8">DJ77</strain>
    </source>
</reference>
<dbReference type="InterPro" id="IPR000209">
    <property type="entry name" value="Peptidase_S8/S53_dom"/>
</dbReference>
<feature type="active site" description="Charge relay system" evidence="5">
    <location>
        <position position="189"/>
    </location>
</feature>
<dbReference type="PANTHER" id="PTHR43806">
    <property type="entry name" value="PEPTIDASE S8"/>
    <property type="match status" value="1"/>
</dbReference>
<feature type="active site" description="Charge relay system" evidence="5">
    <location>
        <position position="337"/>
    </location>
</feature>
<dbReference type="PROSITE" id="PS51892">
    <property type="entry name" value="SUBTILASE"/>
    <property type="match status" value="1"/>
</dbReference>
<dbReference type="InterPro" id="IPR023827">
    <property type="entry name" value="Peptidase_S8_Asp-AS"/>
</dbReference>
<keyword evidence="8" id="KW-1185">Reference proteome</keyword>
<comment type="caution">
    <text evidence="7">The sequence shown here is derived from an EMBL/GenBank/DDBJ whole genome shotgun (WGS) entry which is preliminary data.</text>
</comment>
<evidence type="ECO:0000256" key="5">
    <source>
        <dbReference type="PROSITE-ProRule" id="PRU01240"/>
    </source>
</evidence>
<comment type="similarity">
    <text evidence="1 5">Belongs to the peptidase S8 family.</text>
</comment>
<dbReference type="InterPro" id="IPR022398">
    <property type="entry name" value="Peptidase_S8_His-AS"/>
</dbReference>
<keyword evidence="3 5" id="KW-0378">Hydrolase</keyword>
<evidence type="ECO:0000313" key="8">
    <source>
        <dbReference type="Proteomes" id="UP000033874"/>
    </source>
</evidence>
<dbReference type="GO" id="GO:0006508">
    <property type="term" value="P:proteolysis"/>
    <property type="evidence" value="ECO:0007669"/>
    <property type="project" value="UniProtKB-KW"/>
</dbReference>
<evidence type="ECO:0000256" key="4">
    <source>
        <dbReference type="ARBA" id="ARBA00022825"/>
    </source>
</evidence>
<proteinExistence type="inferred from homology"/>
<dbReference type="PATRIC" id="fig|56193.3.peg.4125"/>
<dbReference type="AlphaFoldDB" id="A0A0M3AL45"/>
<dbReference type="PROSITE" id="PS00137">
    <property type="entry name" value="SUBTILASE_HIS"/>
    <property type="match status" value="1"/>
</dbReference>
<evidence type="ECO:0000313" key="7">
    <source>
        <dbReference type="EMBL" id="KKW90832.1"/>
    </source>
</evidence>
<dbReference type="GO" id="GO:0004252">
    <property type="term" value="F:serine-type endopeptidase activity"/>
    <property type="evidence" value="ECO:0007669"/>
    <property type="project" value="UniProtKB-UniRule"/>
</dbReference>
<evidence type="ECO:0000259" key="6">
    <source>
        <dbReference type="Pfam" id="PF00082"/>
    </source>
</evidence>
<evidence type="ECO:0000256" key="3">
    <source>
        <dbReference type="ARBA" id="ARBA00022801"/>
    </source>
</evidence>
<accession>A0A0M3AL45</accession>
<dbReference type="PANTHER" id="PTHR43806:SF11">
    <property type="entry name" value="CEREVISIN-RELATED"/>
    <property type="match status" value="1"/>
</dbReference>
<sequence>MTPIAGHAAEGDRILVMLRLPPPHFRSGGAYAGGYGDRIGHGQLMHEARRIARDHHLTLVTDWMMPVIDLDCFVMRVPGGISADAMAEEVSKDSHVAWSQPMHDYQTLATAEGAGPDKGEPAGHDDPLYPAQPARMLWHLDAVHRLATGRSVTVAVIDSGIDARHPDLAGQIRANVNLVDGRAFAAEAHGTAVAGIIAARADNRIGIAGIAPGARLLGLRACWQTGPSAMAACDSLSLAKALHYAIDRRAPIINMSLGGPPDRLLAMLLDAAMARGASVVAAYDPRRPDGGFPASWPGVVAVSGVPLSGRRAIYVAPAAGIPATEPGGKWGLVDGTSYAAAQVSGLIALIDQARGHSQGRGQERSMFVLSAGGMIDALATVQGKAGCEGACRSPLAAAGRD</sequence>